<evidence type="ECO:0000256" key="12">
    <source>
        <dbReference type="ARBA" id="ARBA00023242"/>
    </source>
</evidence>
<dbReference type="GO" id="GO:0005819">
    <property type="term" value="C:spindle"/>
    <property type="evidence" value="ECO:0007669"/>
    <property type="project" value="UniProtKB-SubCell"/>
</dbReference>
<evidence type="ECO:0000256" key="10">
    <source>
        <dbReference type="ARBA" id="ARBA00023128"/>
    </source>
</evidence>
<comment type="caution">
    <text evidence="20">The sequence shown here is derived from an EMBL/GenBank/DDBJ whole genome shotgun (WGS) entry which is preliminary data.</text>
</comment>
<evidence type="ECO:0000256" key="17">
    <source>
        <dbReference type="ARBA" id="ARBA00081533"/>
    </source>
</evidence>
<keyword evidence="10" id="KW-0496">Mitochondrion</keyword>
<protein>
    <recommendedName>
        <fullName evidence="16">Acyl-coenzyme A thioesterase 13</fullName>
    </recommendedName>
    <alternativeName>
        <fullName evidence="17">Hotdog-fold thioesterase superfamily member 2</fullName>
    </alternativeName>
    <alternativeName>
        <fullName evidence="18">Thioesterase superfamily member 2</fullName>
    </alternativeName>
</protein>
<accession>A0A6A4LJZ4</accession>
<evidence type="ECO:0000256" key="5">
    <source>
        <dbReference type="ARBA" id="ARBA00008324"/>
    </source>
</evidence>
<feature type="non-terminal residue" evidence="20">
    <location>
        <position position="1"/>
    </location>
</feature>
<dbReference type="AlphaFoldDB" id="A0A6A4LJZ4"/>
<evidence type="ECO:0000256" key="4">
    <source>
        <dbReference type="ARBA" id="ARBA00004514"/>
    </source>
</evidence>
<evidence type="ECO:0000256" key="7">
    <source>
        <dbReference type="ARBA" id="ARBA00022801"/>
    </source>
</evidence>
<dbReference type="GO" id="GO:0005739">
    <property type="term" value="C:mitochondrion"/>
    <property type="evidence" value="ECO:0007669"/>
    <property type="project" value="UniProtKB-SubCell"/>
</dbReference>
<name>A0A6A4LJZ4_9ERIC</name>
<dbReference type="GO" id="GO:0005829">
    <property type="term" value="C:cytosol"/>
    <property type="evidence" value="ECO:0007669"/>
    <property type="project" value="UniProtKB-SubCell"/>
</dbReference>
<evidence type="ECO:0000256" key="11">
    <source>
        <dbReference type="ARBA" id="ARBA00023212"/>
    </source>
</evidence>
<evidence type="ECO:0000256" key="9">
    <source>
        <dbReference type="ARBA" id="ARBA00023098"/>
    </source>
</evidence>
<dbReference type="SUPFAM" id="SSF54637">
    <property type="entry name" value="Thioesterase/thiol ester dehydrase-isomerase"/>
    <property type="match status" value="1"/>
</dbReference>
<keyword evidence="6" id="KW-0963">Cytoplasm</keyword>
<gene>
    <name evidence="20" type="ORF">C3L33_07062</name>
</gene>
<dbReference type="Gene3D" id="3.10.129.10">
    <property type="entry name" value="Hotdog Thioesterase"/>
    <property type="match status" value="1"/>
</dbReference>
<feature type="domain" description="Thioesterase" evidence="19">
    <location>
        <begin position="73"/>
        <end position="121"/>
    </location>
</feature>
<dbReference type="InterPro" id="IPR006683">
    <property type="entry name" value="Thioestr_dom"/>
</dbReference>
<keyword evidence="21" id="KW-1185">Reference proteome</keyword>
<keyword evidence="12" id="KW-0539">Nucleus</keyword>
<evidence type="ECO:0000256" key="1">
    <source>
        <dbReference type="ARBA" id="ARBA00004123"/>
    </source>
</evidence>
<keyword evidence="8" id="KW-0007">Acetylation</keyword>
<evidence type="ECO:0000256" key="14">
    <source>
        <dbReference type="ARBA" id="ARBA00058205"/>
    </source>
</evidence>
<reference evidence="20 21" key="1">
    <citation type="journal article" date="2019" name="Genome Biol. Evol.">
        <title>The Rhododendron genome and chromosomal organization provide insight into shared whole-genome duplications across the heath family (Ericaceae).</title>
        <authorList>
            <person name="Soza V.L."/>
            <person name="Lindsley D."/>
            <person name="Waalkes A."/>
            <person name="Ramage E."/>
            <person name="Patwardhan R.P."/>
            <person name="Burton J.N."/>
            <person name="Adey A."/>
            <person name="Kumar A."/>
            <person name="Qiu R."/>
            <person name="Shendure J."/>
            <person name="Hall B."/>
        </authorList>
    </citation>
    <scope>NUCLEOTIDE SEQUENCE [LARGE SCALE GENOMIC DNA]</scope>
    <source>
        <strain evidence="20">RSF 1966-606</strain>
    </source>
</reference>
<dbReference type="InterPro" id="IPR039298">
    <property type="entry name" value="ACOT13"/>
</dbReference>
<organism evidence="20 21">
    <name type="scientific">Rhododendron williamsianum</name>
    <dbReference type="NCBI Taxonomy" id="262921"/>
    <lineage>
        <taxon>Eukaryota</taxon>
        <taxon>Viridiplantae</taxon>
        <taxon>Streptophyta</taxon>
        <taxon>Embryophyta</taxon>
        <taxon>Tracheophyta</taxon>
        <taxon>Spermatophyta</taxon>
        <taxon>Magnoliopsida</taxon>
        <taxon>eudicotyledons</taxon>
        <taxon>Gunneridae</taxon>
        <taxon>Pentapetalae</taxon>
        <taxon>asterids</taxon>
        <taxon>Ericales</taxon>
        <taxon>Ericaceae</taxon>
        <taxon>Ericoideae</taxon>
        <taxon>Rhodoreae</taxon>
        <taxon>Rhododendron</taxon>
    </lineage>
</organism>
<evidence type="ECO:0000256" key="13">
    <source>
        <dbReference type="ARBA" id="ARBA00052976"/>
    </source>
</evidence>
<dbReference type="PANTHER" id="PTHR21660:SF8">
    <property type="entry name" value="OS02G0521700 PROTEIN"/>
    <property type="match status" value="1"/>
</dbReference>
<comment type="subcellular location">
    <subcellularLocation>
        <location evidence="3">Cytoplasm</location>
        <location evidence="3">Cytoskeleton</location>
        <location evidence="3">Spindle</location>
    </subcellularLocation>
    <subcellularLocation>
        <location evidence="4">Cytoplasm</location>
        <location evidence="4">Cytosol</location>
    </subcellularLocation>
    <subcellularLocation>
        <location evidence="2">Mitochondrion</location>
    </subcellularLocation>
    <subcellularLocation>
        <location evidence="1">Nucleus</location>
    </subcellularLocation>
</comment>
<keyword evidence="11" id="KW-0206">Cytoskeleton</keyword>
<evidence type="ECO:0000256" key="16">
    <source>
        <dbReference type="ARBA" id="ARBA00067273"/>
    </source>
</evidence>
<dbReference type="EMBL" id="QEFC01000988">
    <property type="protein sequence ID" value="KAE9461046.1"/>
    <property type="molecule type" value="Genomic_DNA"/>
</dbReference>
<comment type="catalytic activity">
    <reaction evidence="13">
        <text>a fatty acyl-CoA + H2O = a fatty acid + CoA + H(+)</text>
        <dbReference type="Rhea" id="RHEA:16781"/>
        <dbReference type="ChEBI" id="CHEBI:15377"/>
        <dbReference type="ChEBI" id="CHEBI:15378"/>
        <dbReference type="ChEBI" id="CHEBI:28868"/>
        <dbReference type="ChEBI" id="CHEBI:57287"/>
        <dbReference type="ChEBI" id="CHEBI:77636"/>
    </reaction>
    <physiologicalReaction direction="left-to-right" evidence="13">
        <dbReference type="Rhea" id="RHEA:16782"/>
    </physiologicalReaction>
</comment>
<evidence type="ECO:0000256" key="15">
    <source>
        <dbReference type="ARBA" id="ARBA00064709"/>
    </source>
</evidence>
<dbReference type="GO" id="GO:0047617">
    <property type="term" value="F:fatty acyl-CoA hydrolase activity"/>
    <property type="evidence" value="ECO:0007669"/>
    <property type="project" value="InterPro"/>
</dbReference>
<dbReference type="GO" id="GO:0005634">
    <property type="term" value="C:nucleus"/>
    <property type="evidence" value="ECO:0007669"/>
    <property type="project" value="UniProtKB-SubCell"/>
</dbReference>
<evidence type="ECO:0000313" key="21">
    <source>
        <dbReference type="Proteomes" id="UP000428333"/>
    </source>
</evidence>
<dbReference type="GO" id="GO:0006629">
    <property type="term" value="P:lipid metabolic process"/>
    <property type="evidence" value="ECO:0007669"/>
    <property type="project" value="UniProtKB-KW"/>
</dbReference>
<comment type="similarity">
    <text evidence="5">Belongs to the thioesterase PaaI family.</text>
</comment>
<evidence type="ECO:0000256" key="2">
    <source>
        <dbReference type="ARBA" id="ARBA00004173"/>
    </source>
</evidence>
<keyword evidence="9" id="KW-0443">Lipid metabolism</keyword>
<dbReference type="FunFam" id="3.10.129.10:FF:000021">
    <property type="entry name" value="Acyl-coenzyme A thioesterase 13"/>
    <property type="match status" value="1"/>
</dbReference>
<dbReference type="OrthoDB" id="46529at2759"/>
<evidence type="ECO:0000313" key="20">
    <source>
        <dbReference type="EMBL" id="KAE9461046.1"/>
    </source>
</evidence>
<comment type="function">
    <text evidence="14">Catalyzes the hydrolysis of acyl-CoAs into free fatty acids and coenzyme A (CoASH), regulating their respective intracellular levels. Has acyl-CoA thioesterase activity towards medium (C12) and long-chain (C18) fatty acyl-CoA substrates. Can also hydrolyze 3-hydroxyphenylacetyl-CoA and 3,4-dihydroxyphenylacetyl-CoA (in vitro). May play a role in controlling adaptive thermogenesis.</text>
</comment>
<dbReference type="PANTHER" id="PTHR21660">
    <property type="entry name" value="THIOESTERASE SUPERFAMILY MEMBER-RELATED"/>
    <property type="match status" value="1"/>
</dbReference>
<evidence type="ECO:0000256" key="8">
    <source>
        <dbReference type="ARBA" id="ARBA00022990"/>
    </source>
</evidence>
<dbReference type="Proteomes" id="UP000428333">
    <property type="component" value="Linkage Group LG04"/>
</dbReference>
<evidence type="ECO:0000259" key="19">
    <source>
        <dbReference type="Pfam" id="PF03061"/>
    </source>
</evidence>
<dbReference type="CDD" id="cd03443">
    <property type="entry name" value="PaaI_thioesterase"/>
    <property type="match status" value="1"/>
</dbReference>
<sequence length="158" mass="16812">MEKAKEFLLVNDEASESVSRLAVRPHPAGIDQILLEDIVLKGIRVDRAEPGLVVCSFKVPPRLADRAGGFATGAISYLVDEVGGAVIHVEGLPMNVSVDMSISFLSTAKPDDELEITGSLLGQRGGYSGTLVLIRNKATGEVVAEGRHSLFGKRTSKL</sequence>
<evidence type="ECO:0000256" key="3">
    <source>
        <dbReference type="ARBA" id="ARBA00004186"/>
    </source>
</evidence>
<evidence type="ECO:0000256" key="6">
    <source>
        <dbReference type="ARBA" id="ARBA00022490"/>
    </source>
</evidence>
<dbReference type="InterPro" id="IPR029069">
    <property type="entry name" value="HotDog_dom_sf"/>
</dbReference>
<dbReference type="Pfam" id="PF03061">
    <property type="entry name" value="4HBT"/>
    <property type="match status" value="1"/>
</dbReference>
<evidence type="ECO:0000256" key="18">
    <source>
        <dbReference type="ARBA" id="ARBA00083956"/>
    </source>
</evidence>
<proteinExistence type="inferred from homology"/>
<keyword evidence="7" id="KW-0378">Hydrolase</keyword>
<comment type="subunit">
    <text evidence="15">Homotetramer. Interacts with PCTP.</text>
</comment>